<dbReference type="Proteomes" id="UP000274920">
    <property type="component" value="Unassembled WGS sequence"/>
</dbReference>
<dbReference type="RefSeq" id="WP_125128075.1">
    <property type="nucleotide sequence ID" value="NZ_RHJS01000002.1"/>
</dbReference>
<feature type="domain" description="AFP-like" evidence="1">
    <location>
        <begin position="279"/>
        <end position="331"/>
    </location>
</feature>
<proteinExistence type="predicted"/>
<dbReference type="InterPro" id="IPR020007">
    <property type="entry name" value="NeuB/NeuA"/>
</dbReference>
<dbReference type="PROSITE" id="PS50844">
    <property type="entry name" value="AFP_LIKE"/>
    <property type="match status" value="1"/>
</dbReference>
<dbReference type="SUPFAM" id="SSF51569">
    <property type="entry name" value="Aldolase"/>
    <property type="match status" value="1"/>
</dbReference>
<protein>
    <submittedName>
        <fullName evidence="2">N-acetylneuraminate synthase</fullName>
        <ecNumber evidence="2">2.5.1.56</ecNumber>
    </submittedName>
</protein>
<dbReference type="PANTHER" id="PTHR42966">
    <property type="entry name" value="N-ACETYLNEURAMINATE SYNTHASE"/>
    <property type="match status" value="1"/>
</dbReference>
<dbReference type="GO" id="GO:0016051">
    <property type="term" value="P:carbohydrate biosynthetic process"/>
    <property type="evidence" value="ECO:0007669"/>
    <property type="project" value="InterPro"/>
</dbReference>
<dbReference type="EMBL" id="RHJS01000002">
    <property type="protein sequence ID" value="RRK32617.1"/>
    <property type="molecule type" value="Genomic_DNA"/>
</dbReference>
<dbReference type="InterPro" id="IPR006190">
    <property type="entry name" value="SAF_AFP_Neu5Ac"/>
</dbReference>
<dbReference type="InterPro" id="IPR013132">
    <property type="entry name" value="PseI/NeuA/B-like_N"/>
</dbReference>
<comment type="caution">
    <text evidence="2">The sequence shown here is derived from an EMBL/GenBank/DDBJ whole genome shotgun (WGS) entry which is preliminary data.</text>
</comment>
<dbReference type="PANTHER" id="PTHR42966:SF1">
    <property type="entry name" value="SIALIC ACID SYNTHASE"/>
    <property type="match status" value="1"/>
</dbReference>
<gene>
    <name evidence="2" type="primary">neuB</name>
    <name evidence="2" type="ORF">EBB54_15580</name>
</gene>
<name>A0A426DIA5_9FIRM</name>
<dbReference type="AlphaFoldDB" id="A0A426DIA5"/>
<dbReference type="NCBIfam" id="TIGR03569">
    <property type="entry name" value="NeuB_NnaB"/>
    <property type="match status" value="1"/>
</dbReference>
<evidence type="ECO:0000313" key="3">
    <source>
        <dbReference type="Proteomes" id="UP000274920"/>
    </source>
</evidence>
<dbReference type="EC" id="2.5.1.56" evidence="2"/>
<dbReference type="InterPro" id="IPR013974">
    <property type="entry name" value="SAF"/>
</dbReference>
<keyword evidence="2" id="KW-0808">Transferase</keyword>
<dbReference type="InterPro" id="IPR013785">
    <property type="entry name" value="Aldolase_TIM"/>
</dbReference>
<dbReference type="GO" id="GO:0050462">
    <property type="term" value="F:N-acetylneuraminate synthase activity"/>
    <property type="evidence" value="ECO:0007669"/>
    <property type="project" value="UniProtKB-EC"/>
</dbReference>
<dbReference type="Pfam" id="PF03102">
    <property type="entry name" value="NeuB"/>
    <property type="match status" value="1"/>
</dbReference>
<dbReference type="InterPro" id="IPR051690">
    <property type="entry name" value="PseI-like"/>
</dbReference>
<dbReference type="Pfam" id="PF08666">
    <property type="entry name" value="SAF"/>
    <property type="match status" value="1"/>
</dbReference>
<dbReference type="Gene3D" id="3.90.1210.10">
    <property type="entry name" value="Antifreeze-like/N-acetylneuraminic acid synthase C-terminal domain"/>
    <property type="match status" value="1"/>
</dbReference>
<dbReference type="InterPro" id="IPR036732">
    <property type="entry name" value="AFP_Neu5c_C_sf"/>
</dbReference>
<evidence type="ECO:0000313" key="2">
    <source>
        <dbReference type="EMBL" id="RRK32617.1"/>
    </source>
</evidence>
<dbReference type="InterPro" id="IPR057736">
    <property type="entry name" value="SAF_PseI/NeuA/NeuB"/>
</dbReference>
<evidence type="ECO:0000259" key="1">
    <source>
        <dbReference type="PROSITE" id="PS50844"/>
    </source>
</evidence>
<accession>A0A426DIA5</accession>
<keyword evidence="3" id="KW-1185">Reference proteome</keyword>
<dbReference type="CDD" id="cd11615">
    <property type="entry name" value="SAF_NeuB_like"/>
    <property type="match status" value="1"/>
</dbReference>
<dbReference type="GO" id="GO:0047444">
    <property type="term" value="F:N-acylneuraminate-9-phosphate synthase activity"/>
    <property type="evidence" value="ECO:0007669"/>
    <property type="project" value="TreeGrafter"/>
</dbReference>
<dbReference type="Gene3D" id="3.20.20.70">
    <property type="entry name" value="Aldolase class I"/>
    <property type="match status" value="1"/>
</dbReference>
<reference evidence="2" key="1">
    <citation type="submission" date="2018-10" db="EMBL/GenBank/DDBJ databases">
        <title>Schaedlerella arabinophila gen. nov. sp. nov., isolated from the mouse intestinal tract and comparative analysis with the genome of the closely related altered Schaedler flora strain ASF502.</title>
        <authorList>
            <person name="Miyake S."/>
            <person name="Soh M."/>
            <person name="Seedorf H."/>
        </authorList>
    </citation>
    <scope>NUCLEOTIDE SEQUENCE [LARGE SCALE GENOMIC DNA]</scope>
    <source>
        <strain evidence="2">DSM 106076</strain>
    </source>
</reference>
<dbReference type="SUPFAM" id="SSF51269">
    <property type="entry name" value="AFP III-like domain"/>
    <property type="match status" value="1"/>
</dbReference>
<organism evidence="2 3">
    <name type="scientific">Schaedlerella arabinosiphila</name>
    <dbReference type="NCBI Taxonomy" id="2044587"/>
    <lineage>
        <taxon>Bacteria</taxon>
        <taxon>Bacillati</taxon>
        <taxon>Bacillota</taxon>
        <taxon>Clostridia</taxon>
        <taxon>Lachnospirales</taxon>
        <taxon>Lachnospiraceae</taxon>
        <taxon>Schaedlerella</taxon>
    </lineage>
</organism>
<sequence>MSRTLIIAEAGVNHNGSIDLAKKLIDIAKKSGADIVKFQTAKLDSFVSKSAQMATYQKKNIGKEESQKEMLSKLLLPFDDFVDIAEYCRKLGIKFLATPFDIESIRFLNDLQEIWKVPSGEITNYPYLVEIAKTGKDVILSTGMSTMSEVDVVLDILKKNGAGNITLLHCTTNYPALIQDVNLRAMLSMKEHCGCDIGYSDHTQGIEVPIAAVVLGAKVIEKHFTIDRMMEGPDHKASLEPNELAEMIQAIRNVEIALGTGEKKPVDHEIENAKVARKSIVAAKNIKKGEVFTVDNLTTKRPGTGINPMRWNEVLGMTAIRDFLEDDLIEL</sequence>